<protein>
    <submittedName>
        <fullName evidence="2">Chromosome partitioning protein</fullName>
    </submittedName>
</protein>
<dbReference type="InterPro" id="IPR050678">
    <property type="entry name" value="DNA_Partitioning_ATPase"/>
</dbReference>
<dbReference type="PANTHER" id="PTHR13696:SF52">
    <property type="entry name" value="PARA FAMILY PROTEIN CT_582"/>
    <property type="match status" value="1"/>
</dbReference>
<name>A0A1I4LA31_9HYPH</name>
<organism evidence="2 3">
    <name type="scientific">Methylobacterium pseudosasicola</name>
    <dbReference type="NCBI Taxonomy" id="582667"/>
    <lineage>
        <taxon>Bacteria</taxon>
        <taxon>Pseudomonadati</taxon>
        <taxon>Pseudomonadota</taxon>
        <taxon>Alphaproteobacteria</taxon>
        <taxon>Hyphomicrobiales</taxon>
        <taxon>Methylobacteriaceae</taxon>
        <taxon>Methylobacterium</taxon>
    </lineage>
</organism>
<dbReference type="EMBL" id="FOTK01000013">
    <property type="protein sequence ID" value="SFL87820.1"/>
    <property type="molecule type" value="Genomic_DNA"/>
</dbReference>
<dbReference type="Proteomes" id="UP000199048">
    <property type="component" value="Unassembled WGS sequence"/>
</dbReference>
<dbReference type="CDD" id="cd02042">
    <property type="entry name" value="ParAB_family"/>
    <property type="match status" value="1"/>
</dbReference>
<dbReference type="RefSeq" id="WP_092041505.1">
    <property type="nucleotide sequence ID" value="NZ_FOTK01000013.1"/>
</dbReference>
<gene>
    <name evidence="2" type="ORF">SAMN05192568_101312</name>
</gene>
<dbReference type="InterPro" id="IPR025669">
    <property type="entry name" value="AAA_dom"/>
</dbReference>
<evidence type="ECO:0000313" key="3">
    <source>
        <dbReference type="Proteomes" id="UP000199048"/>
    </source>
</evidence>
<dbReference type="Pfam" id="PF13614">
    <property type="entry name" value="AAA_31"/>
    <property type="match status" value="1"/>
</dbReference>
<evidence type="ECO:0000259" key="1">
    <source>
        <dbReference type="Pfam" id="PF13614"/>
    </source>
</evidence>
<reference evidence="3" key="1">
    <citation type="submission" date="2016-10" db="EMBL/GenBank/DDBJ databases">
        <authorList>
            <person name="Varghese N."/>
            <person name="Submissions S."/>
        </authorList>
    </citation>
    <scope>NUCLEOTIDE SEQUENCE [LARGE SCALE GENOMIC DNA]</scope>
    <source>
        <strain evidence="3">BL36</strain>
    </source>
</reference>
<dbReference type="OrthoDB" id="9777757at2"/>
<proteinExistence type="predicted"/>
<dbReference type="SUPFAM" id="SSF52540">
    <property type="entry name" value="P-loop containing nucleoside triphosphate hydrolases"/>
    <property type="match status" value="1"/>
</dbReference>
<dbReference type="Gene3D" id="3.40.50.300">
    <property type="entry name" value="P-loop containing nucleotide triphosphate hydrolases"/>
    <property type="match status" value="1"/>
</dbReference>
<feature type="domain" description="AAA" evidence="1">
    <location>
        <begin position="3"/>
        <end position="176"/>
    </location>
</feature>
<dbReference type="STRING" id="582667.SAMN05192568_101312"/>
<dbReference type="PIRSF" id="PIRSF009320">
    <property type="entry name" value="Nuc_binding_HP_1000"/>
    <property type="match status" value="1"/>
</dbReference>
<dbReference type="AlphaFoldDB" id="A0A1I4LA31"/>
<evidence type="ECO:0000313" key="2">
    <source>
        <dbReference type="EMBL" id="SFL87820.1"/>
    </source>
</evidence>
<dbReference type="InterPro" id="IPR027417">
    <property type="entry name" value="P-loop_NTPase"/>
</dbReference>
<sequence length="264" mass="28091">MTTILAISNRKGGSGKSTTSVNLAAECGARGRRTLLVDLDTQGHAGLGFGVVPERDAPTAHHVFTSPDFDLQTAIRPTACAGVSVIPADQLFDGTTALDRSVSALQRCLRSPDIAARFDLVILDTPPSLDMILVNALAASDGVLVPMIPHALSAEGVRQLARLFFRIATTVNSGLKVVGLLPVMLNVHTNHHRETMQDIAREFGIERVLTGIRTDIRLAEAFAARKPVRDYAPLSRGSADYGLLADELTAFWQADAAPAADTSS</sequence>
<accession>A0A1I4LA31</accession>
<keyword evidence="3" id="KW-1185">Reference proteome</keyword>
<dbReference type="PANTHER" id="PTHR13696">
    <property type="entry name" value="P-LOOP CONTAINING NUCLEOSIDE TRIPHOSPHATE HYDROLASE"/>
    <property type="match status" value="1"/>
</dbReference>